<feature type="domain" description="DNA methylase N-4/N-6" evidence="7">
    <location>
        <begin position="65"/>
        <end position="391"/>
    </location>
</feature>
<dbReference type="PRINTS" id="PR00506">
    <property type="entry name" value="D21N6MTFRASE"/>
</dbReference>
<accession>A0ABT5MT58</accession>
<evidence type="ECO:0000313" key="8">
    <source>
        <dbReference type="EMBL" id="MDD0824646.1"/>
    </source>
</evidence>
<dbReference type="PIRSF" id="PIRSF015855">
    <property type="entry name" value="TypeIII_Mtase_mKpnI"/>
    <property type="match status" value="1"/>
</dbReference>
<evidence type="ECO:0000313" key="9">
    <source>
        <dbReference type="Proteomes" id="UP001221909"/>
    </source>
</evidence>
<organism evidence="8 9">
    <name type="scientific">Mannheimia cairinae</name>
    <dbReference type="NCBI Taxonomy" id="3025936"/>
    <lineage>
        <taxon>Bacteria</taxon>
        <taxon>Pseudomonadati</taxon>
        <taxon>Pseudomonadota</taxon>
        <taxon>Gammaproteobacteria</taxon>
        <taxon>Pasteurellales</taxon>
        <taxon>Pasteurellaceae</taxon>
        <taxon>Mannheimia</taxon>
    </lineage>
</organism>
<dbReference type="PROSITE" id="PS00092">
    <property type="entry name" value="N6_MTASE"/>
    <property type="match status" value="1"/>
</dbReference>
<dbReference type="Pfam" id="PF01555">
    <property type="entry name" value="N6_N4_Mtase"/>
    <property type="match status" value="1"/>
</dbReference>
<evidence type="ECO:0000256" key="1">
    <source>
        <dbReference type="ARBA" id="ARBA00006594"/>
    </source>
</evidence>
<keyword evidence="9" id="KW-1185">Reference proteome</keyword>
<keyword evidence="5" id="KW-0949">S-adenosyl-L-methionine</keyword>
<dbReference type="InterPro" id="IPR002941">
    <property type="entry name" value="DNA_methylase_N4/N6"/>
</dbReference>
<dbReference type="InterPro" id="IPR002295">
    <property type="entry name" value="N4/N6-MTase_EcoPI_Mod-like"/>
</dbReference>
<dbReference type="InterPro" id="IPR002052">
    <property type="entry name" value="DNA_methylase_N6_adenine_CS"/>
</dbReference>
<protein>
    <recommendedName>
        <fullName evidence="2">site-specific DNA-methyltransferase (adenine-specific)</fullName>
        <ecNumber evidence="2">2.1.1.72</ecNumber>
    </recommendedName>
</protein>
<evidence type="ECO:0000256" key="3">
    <source>
        <dbReference type="ARBA" id="ARBA00022603"/>
    </source>
</evidence>
<comment type="catalytic activity">
    <reaction evidence="6">
        <text>a 2'-deoxyadenosine in DNA + S-adenosyl-L-methionine = an N(6)-methyl-2'-deoxyadenosine in DNA + S-adenosyl-L-homocysteine + H(+)</text>
        <dbReference type="Rhea" id="RHEA:15197"/>
        <dbReference type="Rhea" id="RHEA-COMP:12418"/>
        <dbReference type="Rhea" id="RHEA-COMP:12419"/>
        <dbReference type="ChEBI" id="CHEBI:15378"/>
        <dbReference type="ChEBI" id="CHEBI:57856"/>
        <dbReference type="ChEBI" id="CHEBI:59789"/>
        <dbReference type="ChEBI" id="CHEBI:90615"/>
        <dbReference type="ChEBI" id="CHEBI:90616"/>
        <dbReference type="EC" id="2.1.1.72"/>
    </reaction>
</comment>
<comment type="caution">
    <text evidence="8">The sequence shown here is derived from an EMBL/GenBank/DDBJ whole genome shotgun (WGS) entry which is preliminary data.</text>
</comment>
<evidence type="ECO:0000256" key="2">
    <source>
        <dbReference type="ARBA" id="ARBA00011900"/>
    </source>
</evidence>
<keyword evidence="3" id="KW-0489">Methyltransferase</keyword>
<evidence type="ECO:0000256" key="6">
    <source>
        <dbReference type="ARBA" id="ARBA00047942"/>
    </source>
</evidence>
<dbReference type="SUPFAM" id="SSF53335">
    <property type="entry name" value="S-adenosyl-L-methionine-dependent methyltransferases"/>
    <property type="match status" value="1"/>
</dbReference>
<keyword evidence="4" id="KW-0808">Transferase</keyword>
<dbReference type="EMBL" id="JAQSJE010000009">
    <property type="protein sequence ID" value="MDD0824646.1"/>
    <property type="molecule type" value="Genomic_DNA"/>
</dbReference>
<evidence type="ECO:0000259" key="7">
    <source>
        <dbReference type="Pfam" id="PF01555"/>
    </source>
</evidence>
<proteinExistence type="inferred from homology"/>
<comment type="similarity">
    <text evidence="1">Belongs to the N(4)/N(6)-methyltransferase family.</text>
</comment>
<evidence type="ECO:0000256" key="5">
    <source>
        <dbReference type="ARBA" id="ARBA00022691"/>
    </source>
</evidence>
<sequence length="459" mass="52924">MEHYGLNWIGKSHAKKMVNTLPTMRFVEDKEHNSAPINVNSSNLFIEGDNLEALKLLLKTHKNAVKMIYIDPPYNTGKKFIYSDKFSYAAEDLANIYEISIDKARAKLKEFSKFELSQSAWLTFMYPRLYIARELLKDDGVIFISIDDNEQAQLKLLCDEVFGEENFLGQITVVNNPRGRDYGGIAKMHEYICVYAKSEQTMLNNLEAKNKKFPFEDDKGGFELRELRNRNIAFHKENRPNLYYPFYVDENKKLDNGLLSLSLQYADGLKAVYPKESQGFHTVWRWGKEKAELHLNTEIAGKLMNDGGYMIVEKYRNTTQMARSVWNSKEDNSEKGTLLVKKLFDGKKYFDFPKSEEMVRKMLEIGSGNNDLILDFFSGSATTAHAVMELNLGKKSNRRFICVQLPEPTDEKSEAYKAGFENIAEISKERIRRAGKQILQNIDKNQSLDVGFKVFKLTN</sequence>
<dbReference type="EC" id="2.1.1.72" evidence="2"/>
<reference evidence="8 9" key="1">
    <citation type="submission" date="2023-02" db="EMBL/GenBank/DDBJ databases">
        <title>Mannheimia cairiniae sp. nov., a novel species of Mannheimia obtained from moscovy ducks (Cairina moschata) and reclassification of Mannheimia ovis as heterotypic synonym of Mannheimia pernigra.</title>
        <authorList>
            <person name="Christensen H."/>
        </authorList>
    </citation>
    <scope>NUCLEOTIDE SEQUENCE [LARGE SCALE GENOMIC DNA]</scope>
    <source>
        <strain evidence="8 9">AT1</strain>
    </source>
</reference>
<name>A0ABT5MT58_9PAST</name>
<dbReference type="Proteomes" id="UP001221909">
    <property type="component" value="Unassembled WGS sequence"/>
</dbReference>
<evidence type="ECO:0000256" key="4">
    <source>
        <dbReference type="ARBA" id="ARBA00022679"/>
    </source>
</evidence>
<dbReference type="RefSeq" id="WP_273748967.1">
    <property type="nucleotide sequence ID" value="NZ_JAQSJE010000009.1"/>
</dbReference>
<gene>
    <name evidence="8" type="ORF">PTQ27_09265</name>
</gene>
<dbReference type="InterPro" id="IPR029063">
    <property type="entry name" value="SAM-dependent_MTases_sf"/>
</dbReference>
<dbReference type="Gene3D" id="3.40.50.150">
    <property type="entry name" value="Vaccinia Virus protein VP39"/>
    <property type="match status" value="1"/>
</dbReference>